<reference evidence="4 5" key="1">
    <citation type="submission" date="2019-08" db="EMBL/GenBank/DDBJ databases">
        <title>Hyperibacter terrae gen. nov., sp. nov. and Hyperibacter viscosus sp. nov., two new members in the family Rhodospirillaceae isolated from the rhizosphere of Hypericum perforatum.</title>
        <authorList>
            <person name="Noviana Z."/>
        </authorList>
    </citation>
    <scope>NUCLEOTIDE SEQUENCE [LARGE SCALE GENOMIC DNA]</scope>
    <source>
        <strain evidence="4 5">R5959</strain>
    </source>
</reference>
<keyword evidence="5" id="KW-1185">Reference proteome</keyword>
<evidence type="ECO:0000313" key="5">
    <source>
        <dbReference type="Proteomes" id="UP000325797"/>
    </source>
</evidence>
<organism evidence="4 5">
    <name type="scientific">Hypericibacter adhaerens</name>
    <dbReference type="NCBI Taxonomy" id="2602016"/>
    <lineage>
        <taxon>Bacteria</taxon>
        <taxon>Pseudomonadati</taxon>
        <taxon>Pseudomonadota</taxon>
        <taxon>Alphaproteobacteria</taxon>
        <taxon>Rhodospirillales</taxon>
        <taxon>Dongiaceae</taxon>
        <taxon>Hypericibacter</taxon>
    </lineage>
</organism>
<name>A0A5J6N4D5_9PROT</name>
<accession>A0A5J6N4D5</accession>
<dbReference type="EMBL" id="CP042582">
    <property type="protein sequence ID" value="QEX23663.1"/>
    <property type="molecule type" value="Genomic_DNA"/>
</dbReference>
<proteinExistence type="predicted"/>
<feature type="chain" id="PRO_5023885406" description="DUF306 domain-containing protein" evidence="1">
    <location>
        <begin position="22"/>
        <end position="460"/>
    </location>
</feature>
<dbReference type="Pfam" id="PF04170">
    <property type="entry name" value="NlpE"/>
    <property type="match status" value="1"/>
</dbReference>
<gene>
    <name evidence="4" type="ORF">FRZ61_36020</name>
</gene>
<dbReference type="Gene3D" id="2.40.128.270">
    <property type="match status" value="1"/>
</dbReference>
<evidence type="ECO:0008006" key="6">
    <source>
        <dbReference type="Google" id="ProtNLM"/>
    </source>
</evidence>
<dbReference type="Gene3D" id="2.40.50.540">
    <property type="match status" value="1"/>
</dbReference>
<dbReference type="RefSeq" id="WP_151119016.1">
    <property type="nucleotide sequence ID" value="NZ_CP042582.1"/>
</dbReference>
<protein>
    <recommendedName>
        <fullName evidence="6">DUF306 domain-containing protein</fullName>
    </recommendedName>
</protein>
<dbReference type="Proteomes" id="UP000325797">
    <property type="component" value="Chromosome"/>
</dbReference>
<dbReference type="InterPro" id="IPR039366">
    <property type="entry name" value="Pilotin"/>
</dbReference>
<dbReference type="AlphaFoldDB" id="A0A5J6N4D5"/>
<dbReference type="Pfam" id="PF03724">
    <property type="entry name" value="META"/>
    <property type="match status" value="1"/>
</dbReference>
<dbReference type="Gene3D" id="2.40.128.640">
    <property type="match status" value="1"/>
</dbReference>
<feature type="signal peptide" evidence="1">
    <location>
        <begin position="1"/>
        <end position="21"/>
    </location>
</feature>
<dbReference type="PANTHER" id="PTHR38013">
    <property type="entry name" value="GLYCOPROTEIN/POLYSACCHARIDE METABOLISM"/>
    <property type="match status" value="1"/>
</dbReference>
<dbReference type="InterPro" id="IPR038139">
    <property type="entry name" value="NlpE_C_sf"/>
</dbReference>
<keyword evidence="1" id="KW-0732">Signal</keyword>
<dbReference type="InterPro" id="IPR007298">
    <property type="entry name" value="Cu-R_lipoprotein_NlpE"/>
</dbReference>
<evidence type="ECO:0000259" key="2">
    <source>
        <dbReference type="Pfam" id="PF03724"/>
    </source>
</evidence>
<dbReference type="InterPro" id="IPR033450">
    <property type="entry name" value="NlpE_C"/>
</dbReference>
<dbReference type="Pfam" id="PF09619">
    <property type="entry name" value="YscW"/>
    <property type="match status" value="1"/>
</dbReference>
<dbReference type="PANTHER" id="PTHR38013:SF1">
    <property type="entry name" value="GLYCOPROTEIN_POLYSACCHARIDE METABOLISM"/>
    <property type="match status" value="1"/>
</dbReference>
<dbReference type="PROSITE" id="PS51257">
    <property type="entry name" value="PROKAR_LIPOPROTEIN"/>
    <property type="match status" value="1"/>
</dbReference>
<dbReference type="KEGG" id="hadh:FRZ61_36020"/>
<evidence type="ECO:0000313" key="4">
    <source>
        <dbReference type="EMBL" id="QEX23663.1"/>
    </source>
</evidence>
<feature type="domain" description="DUF306" evidence="2">
    <location>
        <begin position="345"/>
        <end position="454"/>
    </location>
</feature>
<feature type="domain" description="NlpE C-terminal OB" evidence="3">
    <location>
        <begin position="251"/>
        <end position="338"/>
    </location>
</feature>
<sequence>MKRLSVLCLVLLLAGCATHQAVVMGSASYRERMALLPGAVFEATLEDVSKADAPAVILGQTRIENPGNPPIDFAIPYNPRDIVTNHKYTVRVRILSGSDTLFVTDTNYPVLTMGNKSQAKLLLVRAAGGVAAGSAGTDPNIGPLPARFVGEIPCANCSGIRYQVDLLPDQIFFSRMTYEGRNTVYDQIGSWSVPPEGGRVMLTPSKGEPTQFSLVGPGRLRMLDRTGKTIESKLNYDLTRDDKLAALDPALPLAGMYSYSADAGILVECSTGMKLAVLQNDDNAALERAYSQAPHEPGQPLKAEFEGRISLTAPAGSEGDLPVITILRFNQIWPGETCGQRFASAPLENSYWKLTRLNSRPVLLAAGQREPYLVLQAQDHKLAGYAGCNRMIGSYVLENDTLRFSQVAATKMACLKGMDTEDAFLKTLDQIRRWWIEGEHLMLTNEYGEILAQFEAVALP</sequence>
<dbReference type="Pfam" id="PF17185">
    <property type="entry name" value="NlpE_C"/>
    <property type="match status" value="1"/>
</dbReference>
<evidence type="ECO:0000259" key="3">
    <source>
        <dbReference type="Pfam" id="PF17185"/>
    </source>
</evidence>
<dbReference type="InterPro" id="IPR038670">
    <property type="entry name" value="HslJ-like_sf"/>
</dbReference>
<dbReference type="OrthoDB" id="9809132at2"/>
<dbReference type="InterPro" id="IPR005184">
    <property type="entry name" value="DUF306_Meta_HslJ"/>
</dbReference>
<dbReference type="InterPro" id="IPR053196">
    <property type="entry name" value="Lipoprotein_YbaY-like"/>
</dbReference>
<evidence type="ECO:0000256" key="1">
    <source>
        <dbReference type="SAM" id="SignalP"/>
    </source>
</evidence>